<dbReference type="EMBL" id="JBHTBH010000003">
    <property type="protein sequence ID" value="MFC7327672.1"/>
    <property type="molecule type" value="Genomic_DNA"/>
</dbReference>
<evidence type="ECO:0000313" key="2">
    <source>
        <dbReference type="EMBL" id="MFC7327672.1"/>
    </source>
</evidence>
<proteinExistence type="predicted"/>
<accession>A0ABW2KC81</accession>
<comment type="caution">
    <text evidence="2">The sequence shown here is derived from an EMBL/GenBank/DDBJ whole genome shotgun (WGS) entry which is preliminary data.</text>
</comment>
<keyword evidence="3" id="KW-1185">Reference proteome</keyword>
<feature type="compositionally biased region" description="Basic and acidic residues" evidence="1">
    <location>
        <begin position="1"/>
        <end position="10"/>
    </location>
</feature>
<dbReference type="RefSeq" id="WP_379870092.1">
    <property type="nucleotide sequence ID" value="NZ_JBHTBH010000003.1"/>
</dbReference>
<reference evidence="3" key="1">
    <citation type="journal article" date="2019" name="Int. J. Syst. Evol. Microbiol.">
        <title>The Global Catalogue of Microorganisms (GCM) 10K type strain sequencing project: providing services to taxonomists for standard genome sequencing and annotation.</title>
        <authorList>
            <consortium name="The Broad Institute Genomics Platform"/>
            <consortium name="The Broad Institute Genome Sequencing Center for Infectious Disease"/>
            <person name="Wu L."/>
            <person name="Ma J."/>
        </authorList>
    </citation>
    <scope>NUCLEOTIDE SEQUENCE [LARGE SCALE GENOMIC DNA]</scope>
    <source>
        <strain evidence="3">CGMCC 4.7382</strain>
    </source>
</reference>
<dbReference type="Proteomes" id="UP001596540">
    <property type="component" value="Unassembled WGS sequence"/>
</dbReference>
<protein>
    <submittedName>
        <fullName evidence="2">Uncharacterized protein</fullName>
    </submittedName>
</protein>
<name>A0ABW2KC81_9ACTN</name>
<organism evidence="2 3">
    <name type="scientific">Marinactinospora rubrisoli</name>
    <dbReference type="NCBI Taxonomy" id="2715399"/>
    <lineage>
        <taxon>Bacteria</taxon>
        <taxon>Bacillati</taxon>
        <taxon>Actinomycetota</taxon>
        <taxon>Actinomycetes</taxon>
        <taxon>Streptosporangiales</taxon>
        <taxon>Nocardiopsidaceae</taxon>
        <taxon>Marinactinospora</taxon>
    </lineage>
</organism>
<feature type="compositionally biased region" description="Acidic residues" evidence="1">
    <location>
        <begin position="57"/>
        <end position="79"/>
    </location>
</feature>
<sequence length="79" mass="8579">MATDPKRVETEPADPELQEESSVESPEADTAEQRAAVLNRPEEPAGGPDIEQGVELPEADAVEQSVEVETDAGEEEYRQ</sequence>
<gene>
    <name evidence="2" type="ORF">ACFQRF_07935</name>
</gene>
<evidence type="ECO:0000313" key="3">
    <source>
        <dbReference type="Proteomes" id="UP001596540"/>
    </source>
</evidence>
<evidence type="ECO:0000256" key="1">
    <source>
        <dbReference type="SAM" id="MobiDB-lite"/>
    </source>
</evidence>
<feature type="region of interest" description="Disordered" evidence="1">
    <location>
        <begin position="1"/>
        <end position="79"/>
    </location>
</feature>
<feature type="compositionally biased region" description="Acidic residues" evidence="1">
    <location>
        <begin position="11"/>
        <end position="30"/>
    </location>
</feature>